<dbReference type="AlphaFoldDB" id="T1IQP1"/>
<evidence type="ECO:0000259" key="3">
    <source>
        <dbReference type="PROSITE" id="PS51160"/>
    </source>
</evidence>
<dbReference type="InterPro" id="IPR036046">
    <property type="entry name" value="Acylphosphatase-like_dom_sf"/>
</dbReference>
<reference evidence="4" key="2">
    <citation type="submission" date="2015-02" db="UniProtKB">
        <authorList>
            <consortium name="EnsemblMetazoa"/>
        </authorList>
    </citation>
    <scope>IDENTIFICATION</scope>
</reference>
<keyword evidence="5" id="KW-1185">Reference proteome</keyword>
<proteinExistence type="inferred from homology"/>
<evidence type="ECO:0000256" key="2">
    <source>
        <dbReference type="RuleBase" id="RU004168"/>
    </source>
</evidence>
<dbReference type="HOGENOM" id="CLU_1888387_0_0_1"/>
<dbReference type="Pfam" id="PF00708">
    <property type="entry name" value="Acylphosphatase"/>
    <property type="match status" value="1"/>
</dbReference>
<evidence type="ECO:0000313" key="5">
    <source>
        <dbReference type="Proteomes" id="UP000014500"/>
    </source>
</evidence>
<sequence length="135" mass="15832">MRGLTLLEIPGIGANVLAEFQRNGITKCTYDEQIFQNFVRLHGNRYRFRRYLYVNGVFFPKFCSDQAKTLGLKGWVRNTRKGTILGVMQGQKERVDDMAMWLRLQGSPGCRIQDCVFRNWTIIDGHDFKDFRVLY</sequence>
<dbReference type="InterPro" id="IPR001792">
    <property type="entry name" value="Acylphosphatase-like_dom"/>
</dbReference>
<dbReference type="PRINTS" id="PR00112">
    <property type="entry name" value="ACYLPHPHTASE"/>
</dbReference>
<dbReference type="PhylomeDB" id="T1IQP1"/>
<dbReference type="PROSITE" id="PS51160">
    <property type="entry name" value="ACYLPHOSPHATASE_3"/>
    <property type="match status" value="1"/>
</dbReference>
<evidence type="ECO:0000313" key="4">
    <source>
        <dbReference type="EnsemblMetazoa" id="SMAR003363-PA"/>
    </source>
</evidence>
<dbReference type="SUPFAM" id="SSF54975">
    <property type="entry name" value="Acylphosphatase/BLUF domain-like"/>
    <property type="match status" value="1"/>
</dbReference>
<dbReference type="Proteomes" id="UP000014500">
    <property type="component" value="Unassembled WGS sequence"/>
</dbReference>
<name>T1IQP1_STRMM</name>
<organism evidence="4 5">
    <name type="scientific">Strigamia maritima</name>
    <name type="common">European centipede</name>
    <name type="synonym">Geophilus maritimus</name>
    <dbReference type="NCBI Taxonomy" id="126957"/>
    <lineage>
        <taxon>Eukaryota</taxon>
        <taxon>Metazoa</taxon>
        <taxon>Ecdysozoa</taxon>
        <taxon>Arthropoda</taxon>
        <taxon>Myriapoda</taxon>
        <taxon>Chilopoda</taxon>
        <taxon>Pleurostigmophora</taxon>
        <taxon>Geophilomorpha</taxon>
        <taxon>Linotaeniidae</taxon>
        <taxon>Strigamia</taxon>
    </lineage>
</organism>
<comment type="caution">
    <text evidence="1">Lacks conserved residue(s) required for the propagation of feature annotation.</text>
</comment>
<dbReference type="PANTHER" id="PTHR10029">
    <property type="entry name" value="ACYLPHOSPHATASE"/>
    <property type="match status" value="1"/>
</dbReference>
<dbReference type="InterPro" id="IPR020456">
    <property type="entry name" value="Acylphosphatase"/>
</dbReference>
<dbReference type="EnsemblMetazoa" id="SMAR003363-RA">
    <property type="protein sequence ID" value="SMAR003363-PA"/>
    <property type="gene ID" value="SMAR003363"/>
</dbReference>
<protein>
    <recommendedName>
        <fullName evidence="3">Acylphosphatase-like domain-containing protein</fullName>
    </recommendedName>
</protein>
<dbReference type="GO" id="GO:0003998">
    <property type="term" value="F:acylphosphatase activity"/>
    <property type="evidence" value="ECO:0007669"/>
    <property type="project" value="InterPro"/>
</dbReference>
<feature type="domain" description="Acylphosphatase-like" evidence="3">
    <location>
        <begin position="45"/>
        <end position="135"/>
    </location>
</feature>
<dbReference type="STRING" id="126957.T1IQP1"/>
<dbReference type="EMBL" id="JH431312">
    <property type="status" value="NOT_ANNOTATED_CDS"/>
    <property type="molecule type" value="Genomic_DNA"/>
</dbReference>
<comment type="similarity">
    <text evidence="2">Belongs to the acylphosphatase family.</text>
</comment>
<dbReference type="eggNOG" id="KOG3360">
    <property type="taxonomic scope" value="Eukaryota"/>
</dbReference>
<dbReference type="PANTHER" id="PTHR10029:SF10">
    <property type="entry name" value="GEO08407P1"/>
    <property type="match status" value="1"/>
</dbReference>
<accession>T1IQP1</accession>
<evidence type="ECO:0000256" key="1">
    <source>
        <dbReference type="PROSITE-ProRule" id="PRU00520"/>
    </source>
</evidence>
<reference evidence="5" key="1">
    <citation type="submission" date="2011-05" db="EMBL/GenBank/DDBJ databases">
        <authorList>
            <person name="Richards S.R."/>
            <person name="Qu J."/>
            <person name="Jiang H."/>
            <person name="Jhangiani S.N."/>
            <person name="Agravi P."/>
            <person name="Goodspeed R."/>
            <person name="Gross S."/>
            <person name="Mandapat C."/>
            <person name="Jackson L."/>
            <person name="Mathew T."/>
            <person name="Pu L."/>
            <person name="Thornton R."/>
            <person name="Saada N."/>
            <person name="Wilczek-Boney K.B."/>
            <person name="Lee S."/>
            <person name="Kovar C."/>
            <person name="Wu Y."/>
            <person name="Scherer S.E."/>
            <person name="Worley K.C."/>
            <person name="Muzny D.M."/>
            <person name="Gibbs R."/>
        </authorList>
    </citation>
    <scope>NUCLEOTIDE SEQUENCE</scope>
    <source>
        <strain evidence="5">Brora</strain>
    </source>
</reference>
<dbReference type="Gene3D" id="3.30.70.100">
    <property type="match status" value="1"/>
</dbReference>